<evidence type="ECO:0000259" key="2">
    <source>
        <dbReference type="PROSITE" id="PS51677"/>
    </source>
</evidence>
<dbReference type="GO" id="GO:0016810">
    <property type="term" value="F:hydrolase activity, acting on carbon-nitrogen (but not peptide) bonds"/>
    <property type="evidence" value="ECO:0007669"/>
    <property type="project" value="InterPro"/>
</dbReference>
<dbReference type="GO" id="GO:0005975">
    <property type="term" value="P:carbohydrate metabolic process"/>
    <property type="evidence" value="ECO:0007669"/>
    <property type="project" value="InterPro"/>
</dbReference>
<evidence type="ECO:0000313" key="4">
    <source>
        <dbReference type="Proteomes" id="UP000487757"/>
    </source>
</evidence>
<dbReference type="Proteomes" id="UP000487757">
    <property type="component" value="Unassembled WGS sequence"/>
</dbReference>
<dbReference type="PANTHER" id="PTHR34216:SF7">
    <property type="entry name" value="POLY-BETA-1,6-N-ACETYL-D-GLUCOSAMINE N-DEACETYLASE"/>
    <property type="match status" value="1"/>
</dbReference>
<dbReference type="AlphaFoldDB" id="A0A7K0G3K9"/>
<feature type="domain" description="NodB homology" evidence="2">
    <location>
        <begin position="75"/>
        <end position="261"/>
    </location>
</feature>
<organism evidence="3 4">
    <name type="scientific">Pedobacter petrophilus</name>
    <dbReference type="NCBI Taxonomy" id="1908241"/>
    <lineage>
        <taxon>Bacteria</taxon>
        <taxon>Pseudomonadati</taxon>
        <taxon>Bacteroidota</taxon>
        <taxon>Sphingobacteriia</taxon>
        <taxon>Sphingobacteriales</taxon>
        <taxon>Sphingobacteriaceae</taxon>
        <taxon>Pedobacter</taxon>
    </lineage>
</organism>
<dbReference type="CDD" id="cd10918">
    <property type="entry name" value="CE4_NodB_like_5s_6s"/>
    <property type="match status" value="1"/>
</dbReference>
<keyword evidence="1" id="KW-0732">Signal</keyword>
<comment type="caution">
    <text evidence="3">The sequence shown here is derived from an EMBL/GenBank/DDBJ whole genome shotgun (WGS) entry which is preliminary data.</text>
</comment>
<dbReference type="OrthoDB" id="9778320at2"/>
<name>A0A7K0G3K9_9SPHI</name>
<dbReference type="PROSITE" id="PS51677">
    <property type="entry name" value="NODB"/>
    <property type="match status" value="1"/>
</dbReference>
<evidence type="ECO:0000313" key="3">
    <source>
        <dbReference type="EMBL" id="MRX78222.1"/>
    </source>
</evidence>
<dbReference type="InterPro" id="IPR051398">
    <property type="entry name" value="Polysacch_Deacetylase"/>
</dbReference>
<gene>
    <name evidence="3" type="ORF">GJU39_19250</name>
</gene>
<proteinExistence type="predicted"/>
<dbReference type="Gene3D" id="3.20.20.370">
    <property type="entry name" value="Glycoside hydrolase/deacetylase"/>
    <property type="match status" value="1"/>
</dbReference>
<dbReference type="PANTHER" id="PTHR34216">
    <property type="match status" value="1"/>
</dbReference>
<reference evidence="3 4" key="1">
    <citation type="submission" date="2019-11" db="EMBL/GenBank/DDBJ databases">
        <title>Pedobacter petrophilus genome.</title>
        <authorList>
            <person name="Feldbauer M.J."/>
            <person name="Newman J.D."/>
        </authorList>
    </citation>
    <scope>NUCLEOTIDE SEQUENCE [LARGE SCALE GENOMIC DNA]</scope>
    <source>
        <strain evidence="3 4">LMG 29686</strain>
    </source>
</reference>
<dbReference type="SUPFAM" id="SSF88713">
    <property type="entry name" value="Glycoside hydrolase/deacetylase"/>
    <property type="match status" value="1"/>
</dbReference>
<dbReference type="InterPro" id="IPR011330">
    <property type="entry name" value="Glyco_hydro/deAcase_b/a-brl"/>
</dbReference>
<evidence type="ECO:0000256" key="1">
    <source>
        <dbReference type="ARBA" id="ARBA00022729"/>
    </source>
</evidence>
<accession>A0A7K0G3K9</accession>
<sequence length="261" mass="30664">MRYHNDYALELPNKLNIPIAMLHHVAEQPHPSLQQFSISHKKFIEFLDKIEEKGLQTTTFEEIITRKLTTRDLQNKLVITFDDCAAELFEFAIPELVRRKMKAVFYMPSNHIDGQNIWDMEEYNMASVKLMNLSQLQKLLHLGMEIGSHGEKHVKLNQVSEGAAYSDIANSKKTLEELLNHHIYSFAYPYGEIPAKHRKMLAKAGYQFGLAIYTQFENKYSLRRFAINETDDQKIIDMKLGKRYRLMRLIYDPILLLKKKW</sequence>
<dbReference type="RefSeq" id="WP_154282632.1">
    <property type="nucleotide sequence ID" value="NZ_JBHUJQ010000001.1"/>
</dbReference>
<dbReference type="EMBL" id="WKKH01000043">
    <property type="protein sequence ID" value="MRX78222.1"/>
    <property type="molecule type" value="Genomic_DNA"/>
</dbReference>
<protein>
    <submittedName>
        <fullName evidence="3">Polysaccharide deacetylase family protein</fullName>
    </submittedName>
</protein>
<dbReference type="InterPro" id="IPR002509">
    <property type="entry name" value="NODB_dom"/>
</dbReference>
<keyword evidence="4" id="KW-1185">Reference proteome</keyword>
<dbReference type="Pfam" id="PF01522">
    <property type="entry name" value="Polysacc_deac_1"/>
    <property type="match status" value="1"/>
</dbReference>